<dbReference type="CDD" id="cd02253">
    <property type="entry name" value="DmpA"/>
    <property type="match status" value="1"/>
</dbReference>
<dbReference type="AlphaFoldDB" id="A0AAE3E8N7"/>
<sequence>MNGAKDIRSYGYKVGSIPCGKANLITDVPGVKVGHCTVEENGHKTGVTAVIPCDGNVFVKKPVASVFTLNGYGKTAGTIQIEELGVIETPICLTNTLNVGKVSDALVEYTIQKCAGDHIKVRSINPVVGETNDSLINPIQERAVEVHHVIQALESASEAFEQGCVGAGRGTVCCGLKGGIGSSSRVLDFAGKTYTLGALVQSNFGRMEDLMICGQPVGNRIAQELHPKNSKDEGSIMIIIGTDIPLSARQLKRVLKRAAVGLVRTGSYMGHGSGDVFIGFTNENYLPAAGKEKLLSISCFPEDRLDLVFRMAAESVEEAICNSLIYAHQETGVDGKIYHCLSEFLPERV</sequence>
<gene>
    <name evidence="2" type="ORF">LKD48_16395</name>
</gene>
<dbReference type="SUPFAM" id="SSF56266">
    <property type="entry name" value="DmpA/ArgJ-like"/>
    <property type="match status" value="1"/>
</dbReference>
<evidence type="ECO:0000256" key="1">
    <source>
        <dbReference type="ARBA" id="ARBA00007068"/>
    </source>
</evidence>
<reference evidence="2 3" key="1">
    <citation type="submission" date="2021-10" db="EMBL/GenBank/DDBJ databases">
        <title>Anaerobic single-cell dispensing facilitates the cultivation of human gut bacteria.</title>
        <authorList>
            <person name="Afrizal A."/>
        </authorList>
    </citation>
    <scope>NUCLEOTIDE SEQUENCE [LARGE SCALE GENOMIC DNA]</scope>
    <source>
        <strain evidence="2 3">CLA-AA-H224</strain>
    </source>
</reference>
<dbReference type="RefSeq" id="WP_118613514.1">
    <property type="nucleotide sequence ID" value="NZ_JAJEQN010000090.1"/>
</dbReference>
<protein>
    <submittedName>
        <fullName evidence="2">P1 family peptidase</fullName>
    </submittedName>
</protein>
<evidence type="ECO:0000313" key="3">
    <source>
        <dbReference type="Proteomes" id="UP001198200"/>
    </source>
</evidence>
<dbReference type="Pfam" id="PF03576">
    <property type="entry name" value="Peptidase_S58"/>
    <property type="match status" value="1"/>
</dbReference>
<dbReference type="PANTHER" id="PTHR36512:SF3">
    <property type="entry name" value="BLR5678 PROTEIN"/>
    <property type="match status" value="1"/>
</dbReference>
<dbReference type="EMBL" id="JAJEQN010000090">
    <property type="protein sequence ID" value="MCC2223176.1"/>
    <property type="molecule type" value="Genomic_DNA"/>
</dbReference>
<dbReference type="PANTHER" id="PTHR36512">
    <property type="entry name" value="D-AMINOPEPTIDASE"/>
    <property type="match status" value="1"/>
</dbReference>
<dbReference type="InterPro" id="IPR016117">
    <property type="entry name" value="ArgJ-like_dom_sf"/>
</dbReference>
<dbReference type="InterPro" id="IPR005321">
    <property type="entry name" value="Peptidase_S58_DmpA"/>
</dbReference>
<keyword evidence="3" id="KW-1185">Reference proteome</keyword>
<evidence type="ECO:0000313" key="2">
    <source>
        <dbReference type="EMBL" id="MCC2223176.1"/>
    </source>
</evidence>
<dbReference type="Proteomes" id="UP001198200">
    <property type="component" value="Unassembled WGS sequence"/>
</dbReference>
<organism evidence="2 3">
    <name type="scientific">Anthropogastromicrobium aceti</name>
    <dbReference type="NCBI Taxonomy" id="2981768"/>
    <lineage>
        <taxon>Bacteria</taxon>
        <taxon>Bacillati</taxon>
        <taxon>Bacillota</taxon>
        <taxon>Clostridia</taxon>
        <taxon>Lachnospirales</taxon>
        <taxon>Lachnospiraceae</taxon>
        <taxon>Anthropogastromicrobium</taxon>
    </lineage>
</organism>
<dbReference type="Gene3D" id="3.60.70.12">
    <property type="entry name" value="L-amino peptidase D-ALA esterase/amidase"/>
    <property type="match status" value="1"/>
</dbReference>
<dbReference type="GO" id="GO:0004177">
    <property type="term" value="F:aminopeptidase activity"/>
    <property type="evidence" value="ECO:0007669"/>
    <property type="project" value="TreeGrafter"/>
</dbReference>
<accession>A0AAE3E8N7</accession>
<comment type="similarity">
    <text evidence="1">Belongs to the peptidase S58 family.</text>
</comment>
<proteinExistence type="inferred from homology"/>
<comment type="caution">
    <text evidence="2">The sequence shown here is derived from an EMBL/GenBank/DDBJ whole genome shotgun (WGS) entry which is preliminary data.</text>
</comment>
<name>A0AAE3E8N7_9FIRM</name>